<evidence type="ECO:0000313" key="4">
    <source>
        <dbReference type="Proteomes" id="UP001321763"/>
    </source>
</evidence>
<reference evidence="1 4" key="2">
    <citation type="submission" date="2022-09" db="EMBL/GenBank/DDBJ databases">
        <title>complete genome sequences of Clostridium tetani str. KHSU-234311-028 isolated from soil.</title>
        <authorList>
            <person name="Sekizuka T."/>
            <person name="Shitada C."/>
            <person name="Takahashi M."/>
            <person name="Kuroda M."/>
        </authorList>
    </citation>
    <scope>NUCLEOTIDE SEQUENCE [LARGE SCALE GENOMIC DNA]</scope>
    <source>
        <strain evidence="1 4">KHSU-234311-028</strain>
    </source>
</reference>
<organism evidence="2 3">
    <name type="scientific">Clostridium tetani</name>
    <dbReference type="NCBI Taxonomy" id="1513"/>
    <lineage>
        <taxon>Bacteria</taxon>
        <taxon>Bacillati</taxon>
        <taxon>Bacillota</taxon>
        <taxon>Clostridia</taxon>
        <taxon>Eubacteriales</taxon>
        <taxon>Clostridiaceae</taxon>
        <taxon>Clostridium</taxon>
    </lineage>
</organism>
<evidence type="ECO:0000313" key="3">
    <source>
        <dbReference type="Proteomes" id="UP000290921"/>
    </source>
</evidence>
<sequence length="105" mass="12298">MKSSKISNQKQSIQAMIKLYCNKNHGTKKTLCPECTELLNYAIMRLDNCRYGEDKPNCEDCTTHCYKKDMKEKIIKVMRFSGPRIIFYNPKIAIKHLISKKFTSK</sequence>
<dbReference type="InterPro" id="IPR020483">
    <property type="entry name" value="Uncharacterised_YgbA"/>
</dbReference>
<dbReference type="Pfam" id="PF11756">
    <property type="entry name" value="YgbA_NO"/>
    <property type="match status" value="1"/>
</dbReference>
<evidence type="ECO:0000313" key="2">
    <source>
        <dbReference type="EMBL" id="RXI47668.1"/>
    </source>
</evidence>
<dbReference type="Proteomes" id="UP000290921">
    <property type="component" value="Unassembled WGS sequence"/>
</dbReference>
<protein>
    <submittedName>
        <fullName evidence="2">Nitrous oxide-stimulated promoter family protein</fullName>
    </submittedName>
</protein>
<dbReference type="NCBIfam" id="NF007714">
    <property type="entry name" value="PRK10410.1-2"/>
    <property type="match status" value="1"/>
</dbReference>
<dbReference type="RefSeq" id="WP_035141966.1">
    <property type="nucleotide sequence ID" value="NZ_AP026806.1"/>
</dbReference>
<dbReference type="EMBL" id="AP026818">
    <property type="protein sequence ID" value="BDR80794.1"/>
    <property type="molecule type" value="Genomic_DNA"/>
</dbReference>
<evidence type="ECO:0000313" key="1">
    <source>
        <dbReference type="EMBL" id="BDR80794.1"/>
    </source>
</evidence>
<dbReference type="EMBL" id="QMAP01000008">
    <property type="protein sequence ID" value="RXI47668.1"/>
    <property type="molecule type" value="Genomic_DNA"/>
</dbReference>
<proteinExistence type="predicted"/>
<dbReference type="AlphaFoldDB" id="A0A4V1LEJ9"/>
<name>A0A4V1LEJ9_CLOTA</name>
<gene>
    <name evidence="2" type="ORF">DP130_10155</name>
    <name evidence="1" type="ORF">K234311028_10400</name>
</gene>
<dbReference type="Proteomes" id="UP001321763">
    <property type="component" value="Chromosome"/>
</dbReference>
<reference evidence="2 3" key="1">
    <citation type="submission" date="2018-06" db="EMBL/GenBank/DDBJ databases">
        <title>Genome conservation of Clostridium tetani.</title>
        <authorList>
            <person name="Bruggemann H."/>
            <person name="Popoff M.R."/>
        </authorList>
    </citation>
    <scope>NUCLEOTIDE SEQUENCE [LARGE SCALE GENOMIC DNA]</scope>
    <source>
        <strain evidence="2 3">2017.061</strain>
    </source>
</reference>
<accession>A0A4V1LEJ9</accession>